<dbReference type="InterPro" id="IPR016024">
    <property type="entry name" value="ARM-type_fold"/>
</dbReference>
<dbReference type="Pfam" id="PF08045">
    <property type="entry name" value="CDC14"/>
    <property type="match status" value="1"/>
</dbReference>
<dbReference type="SUPFAM" id="SSF48371">
    <property type="entry name" value="ARM repeat"/>
    <property type="match status" value="1"/>
</dbReference>
<feature type="compositionally biased region" description="Low complexity" evidence="1">
    <location>
        <begin position="7"/>
        <end position="18"/>
    </location>
</feature>
<proteinExistence type="predicted"/>
<comment type="caution">
    <text evidence="2">The sequence shown here is derived from an EMBL/GenBank/DDBJ whole genome shotgun (WGS) entry which is preliminary data.</text>
</comment>
<dbReference type="InterPro" id="IPR012535">
    <property type="entry name" value="Cell_div_Cdc14"/>
</dbReference>
<dbReference type="Gene3D" id="1.25.10.10">
    <property type="entry name" value="Leucine-rich Repeat Variant"/>
    <property type="match status" value="1"/>
</dbReference>
<dbReference type="GO" id="GO:0051301">
    <property type="term" value="P:cell division"/>
    <property type="evidence" value="ECO:0007669"/>
    <property type="project" value="UniProtKB-KW"/>
</dbReference>
<accession>A0A833VRK3</accession>
<evidence type="ECO:0000256" key="1">
    <source>
        <dbReference type="SAM" id="MobiDB-lite"/>
    </source>
</evidence>
<dbReference type="AlphaFoldDB" id="A0A833VRK3"/>
<gene>
    <name evidence="2" type="ORF">FCM35_KLT01885</name>
</gene>
<organism evidence="2 3">
    <name type="scientific">Carex littledalei</name>
    <dbReference type="NCBI Taxonomy" id="544730"/>
    <lineage>
        <taxon>Eukaryota</taxon>
        <taxon>Viridiplantae</taxon>
        <taxon>Streptophyta</taxon>
        <taxon>Embryophyta</taxon>
        <taxon>Tracheophyta</taxon>
        <taxon>Spermatophyta</taxon>
        <taxon>Magnoliopsida</taxon>
        <taxon>Liliopsida</taxon>
        <taxon>Poales</taxon>
        <taxon>Cyperaceae</taxon>
        <taxon>Cyperoideae</taxon>
        <taxon>Cariceae</taxon>
        <taxon>Carex</taxon>
        <taxon>Carex subgen. Euthyceras</taxon>
    </lineage>
</organism>
<keyword evidence="3" id="KW-1185">Reference proteome</keyword>
<feature type="region of interest" description="Disordered" evidence="1">
    <location>
        <begin position="1"/>
        <end position="26"/>
    </location>
</feature>
<dbReference type="InterPro" id="IPR011989">
    <property type="entry name" value="ARM-like"/>
</dbReference>
<evidence type="ECO:0000313" key="2">
    <source>
        <dbReference type="EMBL" id="KAF3332308.1"/>
    </source>
</evidence>
<dbReference type="EMBL" id="SWLB01000011">
    <property type="protein sequence ID" value="KAF3332308.1"/>
    <property type="molecule type" value="Genomic_DNA"/>
</dbReference>
<sequence length="304" mass="33257">MNPKPTSPVSGGDPSGSGLPPPSPGTEAAAEAVVIDLVTALGRRRLYREVTLALRSGLRDARADFSFLRTRGLRCLIKYLHSVAGSDESVRLFRHSQTVPELQVIPVLFQYTLCAPKDNPNVTLDRVLGVNPIKINSPATDTEVSLALRVLDGCCLMYSRCASQAQKFKAIKVLVNILSTRGALEQAACLDALLSLMLDSSINQKDFDECRGLERVADILKDEKVDESIRLKCGEFLLILIGHVHGKENSPLAHINEDVKQLFGEKCASLIWAASQFGSTLDADQRQTALQIQAHRVLECLEIQ</sequence>
<dbReference type="OrthoDB" id="5357220at2759"/>
<name>A0A833VRK3_9POAL</name>
<keyword evidence="2" id="KW-0132">Cell division</keyword>
<dbReference type="PANTHER" id="PTHR34065:SF1">
    <property type="entry name" value="CELL DIVISION CONTROL PROTEIN 14"/>
    <property type="match status" value="1"/>
</dbReference>
<keyword evidence="2" id="KW-0131">Cell cycle</keyword>
<dbReference type="Proteomes" id="UP000623129">
    <property type="component" value="Unassembled WGS sequence"/>
</dbReference>
<evidence type="ECO:0000313" key="3">
    <source>
        <dbReference type="Proteomes" id="UP000623129"/>
    </source>
</evidence>
<protein>
    <submittedName>
        <fullName evidence="2">Cell division control protein 14, SIN component</fullName>
    </submittedName>
</protein>
<reference evidence="2" key="1">
    <citation type="submission" date="2020-01" db="EMBL/GenBank/DDBJ databases">
        <title>Genome sequence of Kobresia littledalei, the first chromosome-level genome in the family Cyperaceae.</title>
        <authorList>
            <person name="Qu G."/>
        </authorList>
    </citation>
    <scope>NUCLEOTIDE SEQUENCE</scope>
    <source>
        <strain evidence="2">C.B.Clarke</strain>
        <tissue evidence="2">Leaf</tissue>
    </source>
</reference>
<dbReference type="PANTHER" id="PTHR34065">
    <property type="entry name" value="CELL DIVISION CONTROL PROTEIN 14"/>
    <property type="match status" value="1"/>
</dbReference>